<gene>
    <name evidence="8" type="ORF">C8Q71DRAFT_703097</name>
</gene>
<organism evidence="8 9">
    <name type="scientific">Rhodofomes roseus</name>
    <dbReference type="NCBI Taxonomy" id="34475"/>
    <lineage>
        <taxon>Eukaryota</taxon>
        <taxon>Fungi</taxon>
        <taxon>Dikarya</taxon>
        <taxon>Basidiomycota</taxon>
        <taxon>Agaricomycotina</taxon>
        <taxon>Agaricomycetes</taxon>
        <taxon>Polyporales</taxon>
        <taxon>Rhodofomes</taxon>
    </lineage>
</organism>
<feature type="transmembrane region" description="Helical" evidence="6">
    <location>
        <begin position="168"/>
        <end position="188"/>
    </location>
</feature>
<dbReference type="EMBL" id="JADCUA010000005">
    <property type="protein sequence ID" value="KAH9840024.1"/>
    <property type="molecule type" value="Genomic_DNA"/>
</dbReference>
<feature type="transmembrane region" description="Helical" evidence="6">
    <location>
        <begin position="405"/>
        <end position="429"/>
    </location>
</feature>
<dbReference type="Proteomes" id="UP000814176">
    <property type="component" value="Unassembled WGS sequence"/>
</dbReference>
<evidence type="ECO:0000256" key="5">
    <source>
        <dbReference type="SAM" id="MobiDB-lite"/>
    </source>
</evidence>
<feature type="transmembrane region" description="Helical" evidence="6">
    <location>
        <begin position="441"/>
        <end position="460"/>
    </location>
</feature>
<dbReference type="Gene3D" id="1.20.1250.20">
    <property type="entry name" value="MFS general substrate transporter like domains"/>
    <property type="match status" value="1"/>
</dbReference>
<evidence type="ECO:0000256" key="4">
    <source>
        <dbReference type="ARBA" id="ARBA00023136"/>
    </source>
</evidence>
<keyword evidence="4 6" id="KW-0472">Membrane</keyword>
<dbReference type="InterPro" id="IPR011701">
    <property type="entry name" value="MFS"/>
</dbReference>
<feature type="transmembrane region" description="Helical" evidence="6">
    <location>
        <begin position="259"/>
        <end position="280"/>
    </location>
</feature>
<dbReference type="Pfam" id="PF07690">
    <property type="entry name" value="MFS_1"/>
    <property type="match status" value="1"/>
</dbReference>
<proteinExistence type="predicted"/>
<dbReference type="GeneID" id="72001027"/>
<dbReference type="PANTHER" id="PTHR23502:SF134">
    <property type="entry name" value="MAJOR FACILITATOR SUPERFAMILY (MFS) PROFILE DOMAIN-CONTAINING PROTEIN-RELATED"/>
    <property type="match status" value="1"/>
</dbReference>
<dbReference type="PANTHER" id="PTHR23502">
    <property type="entry name" value="MAJOR FACILITATOR SUPERFAMILY"/>
    <property type="match status" value="1"/>
</dbReference>
<dbReference type="InterPro" id="IPR020846">
    <property type="entry name" value="MFS_dom"/>
</dbReference>
<feature type="transmembrane region" description="Helical" evidence="6">
    <location>
        <begin position="224"/>
        <end position="247"/>
    </location>
</feature>
<evidence type="ECO:0000259" key="7">
    <source>
        <dbReference type="PROSITE" id="PS50850"/>
    </source>
</evidence>
<evidence type="ECO:0000313" key="8">
    <source>
        <dbReference type="EMBL" id="KAH9840024.1"/>
    </source>
</evidence>
<feature type="compositionally biased region" description="Basic and acidic residues" evidence="5">
    <location>
        <begin position="593"/>
        <end position="602"/>
    </location>
</feature>
<feature type="region of interest" description="Disordered" evidence="5">
    <location>
        <begin position="1"/>
        <end position="64"/>
    </location>
</feature>
<feature type="compositionally biased region" description="Basic and acidic residues" evidence="5">
    <location>
        <begin position="90"/>
        <end position="102"/>
    </location>
</feature>
<dbReference type="PROSITE" id="PS50850">
    <property type="entry name" value="MFS"/>
    <property type="match status" value="1"/>
</dbReference>
<dbReference type="RefSeq" id="XP_047781674.1">
    <property type="nucleotide sequence ID" value="XM_047920295.1"/>
</dbReference>
<evidence type="ECO:0000256" key="3">
    <source>
        <dbReference type="ARBA" id="ARBA00022989"/>
    </source>
</evidence>
<dbReference type="CDD" id="cd17323">
    <property type="entry name" value="MFS_Tpo1_MDR_like"/>
    <property type="match status" value="1"/>
</dbReference>
<sequence>MAPSGTSADRLAAPRAHDDEATLSDAPPVAEQNPGHLAIRSLEDVREPVDPRLSPDQRPDNDRLDEGYARQIDDYIHHRDHHLHKVASHATEKGKSDADKSATDVSQHEPLYVEFEEGDKRDPANFSPMRKRMILLTGCLFAILVASSSSAFALGFASMERDLDCTHFQATLGISLYALGFGVVPLVTASFSEEFGRQPLYLWSGVGFLVFTIVTAVGKNIQTILIARFFAGAFGSTGSTMVGGTVADIFTPQQRGNAMASFAAAAIGATGVGSLISGWIEMNSHLEWRWIQWIHAIVAGIFVICVPVFMTETRASVLLVRLAKKMRKETGNPRYRARVEDERASLSTLIYVSCTRPVYLLLTEPVIMSFTLWVGFAWGILYVMIESIGPVFETLHGFNAGQVGSAYITITIGALAGLATNVIQERLYAKNVATRGPEARLYAPMFAAILFPVGMFIYAWCTYSRVHWIALAIGIVLIMWGLFIIYLAVFTYLADCYGPWASSALAGQSLFRNLMGMAFPLFTTQMFAKLTYHWANTLFALIAVLMIPIPYILFYNGPAIRSRGRFSGQAMRLQQKKEEETKIGNETVTGASEKGEKEKQDV</sequence>
<dbReference type="SUPFAM" id="SSF103473">
    <property type="entry name" value="MFS general substrate transporter"/>
    <property type="match status" value="1"/>
</dbReference>
<keyword evidence="3 6" id="KW-1133">Transmembrane helix</keyword>
<feature type="transmembrane region" description="Helical" evidence="6">
    <location>
        <begin position="534"/>
        <end position="555"/>
    </location>
</feature>
<feature type="domain" description="Major facilitator superfamily (MFS) profile" evidence="7">
    <location>
        <begin position="134"/>
        <end position="561"/>
    </location>
</feature>
<feature type="region of interest" description="Disordered" evidence="5">
    <location>
        <begin position="83"/>
        <end position="103"/>
    </location>
</feature>
<feature type="transmembrane region" description="Helical" evidence="6">
    <location>
        <begin position="292"/>
        <end position="311"/>
    </location>
</feature>
<feature type="transmembrane region" description="Helical" evidence="6">
    <location>
        <begin position="466"/>
        <end position="489"/>
    </location>
</feature>
<evidence type="ECO:0000313" key="9">
    <source>
        <dbReference type="Proteomes" id="UP000814176"/>
    </source>
</evidence>
<feature type="transmembrane region" description="Helical" evidence="6">
    <location>
        <begin position="366"/>
        <end position="385"/>
    </location>
</feature>
<comment type="subcellular location">
    <subcellularLocation>
        <location evidence="1">Membrane</location>
        <topology evidence="1">Multi-pass membrane protein</topology>
    </subcellularLocation>
</comment>
<name>A0ABQ8KP77_9APHY</name>
<evidence type="ECO:0000256" key="2">
    <source>
        <dbReference type="ARBA" id="ARBA00022692"/>
    </source>
</evidence>
<feature type="compositionally biased region" description="Basic and acidic residues" evidence="5">
    <location>
        <begin position="41"/>
        <end position="64"/>
    </location>
</feature>
<accession>A0ABQ8KP77</accession>
<keyword evidence="2 6" id="KW-0812">Transmembrane</keyword>
<keyword evidence="9" id="KW-1185">Reference proteome</keyword>
<reference evidence="8 9" key="1">
    <citation type="journal article" date="2021" name="Environ. Microbiol.">
        <title>Gene family expansions and transcriptome signatures uncover fungal adaptations to wood decay.</title>
        <authorList>
            <person name="Hage H."/>
            <person name="Miyauchi S."/>
            <person name="Viragh M."/>
            <person name="Drula E."/>
            <person name="Min B."/>
            <person name="Chaduli D."/>
            <person name="Navarro D."/>
            <person name="Favel A."/>
            <person name="Norest M."/>
            <person name="Lesage-Meessen L."/>
            <person name="Balint B."/>
            <person name="Merenyi Z."/>
            <person name="de Eugenio L."/>
            <person name="Morin E."/>
            <person name="Martinez A.T."/>
            <person name="Baldrian P."/>
            <person name="Stursova M."/>
            <person name="Martinez M.J."/>
            <person name="Novotny C."/>
            <person name="Magnuson J.K."/>
            <person name="Spatafora J.W."/>
            <person name="Maurice S."/>
            <person name="Pangilinan J."/>
            <person name="Andreopoulos W."/>
            <person name="LaButti K."/>
            <person name="Hundley H."/>
            <person name="Na H."/>
            <person name="Kuo A."/>
            <person name="Barry K."/>
            <person name="Lipzen A."/>
            <person name="Henrissat B."/>
            <person name="Riley R."/>
            <person name="Ahrendt S."/>
            <person name="Nagy L.G."/>
            <person name="Grigoriev I.V."/>
            <person name="Martin F."/>
            <person name="Rosso M.N."/>
        </authorList>
    </citation>
    <scope>NUCLEOTIDE SEQUENCE [LARGE SCALE GENOMIC DNA]</scope>
    <source>
        <strain evidence="8 9">CIRM-BRFM 1785</strain>
    </source>
</reference>
<comment type="caution">
    <text evidence="8">The sequence shown here is derived from an EMBL/GenBank/DDBJ whole genome shotgun (WGS) entry which is preliminary data.</text>
</comment>
<dbReference type="InterPro" id="IPR036259">
    <property type="entry name" value="MFS_trans_sf"/>
</dbReference>
<evidence type="ECO:0000256" key="6">
    <source>
        <dbReference type="SAM" id="Phobius"/>
    </source>
</evidence>
<feature type="transmembrane region" description="Helical" evidence="6">
    <location>
        <begin position="134"/>
        <end position="156"/>
    </location>
</feature>
<evidence type="ECO:0000256" key="1">
    <source>
        <dbReference type="ARBA" id="ARBA00004141"/>
    </source>
</evidence>
<protein>
    <submittedName>
        <fullName evidence="8">MFS general substrate transporter</fullName>
    </submittedName>
</protein>
<feature type="region of interest" description="Disordered" evidence="5">
    <location>
        <begin position="573"/>
        <end position="602"/>
    </location>
</feature>
<feature type="transmembrane region" description="Helical" evidence="6">
    <location>
        <begin position="200"/>
        <end position="218"/>
    </location>
</feature>